<evidence type="ECO:0000313" key="8">
    <source>
        <dbReference type="EMBL" id="RMI89008.1"/>
    </source>
</evidence>
<feature type="binding site" evidence="7">
    <location>
        <begin position="33"/>
        <end position="35"/>
    </location>
    <ligand>
        <name>S-adenosyl-L-methionine</name>
        <dbReference type="ChEBI" id="CHEBI:59789"/>
    </ligand>
</feature>
<dbReference type="PANTHER" id="PTHR11265:SF0">
    <property type="entry name" value="12S RRNA N4-METHYLCYTIDINE METHYLTRANSFERASE"/>
    <property type="match status" value="1"/>
</dbReference>
<keyword evidence="4 7" id="KW-0489">Methyltransferase</keyword>
<evidence type="ECO:0000256" key="6">
    <source>
        <dbReference type="ARBA" id="ARBA00022691"/>
    </source>
</evidence>
<evidence type="ECO:0000256" key="5">
    <source>
        <dbReference type="ARBA" id="ARBA00022679"/>
    </source>
</evidence>
<name>A0A421NYC4_9MOLU</name>
<dbReference type="InterPro" id="IPR002903">
    <property type="entry name" value="RsmH"/>
</dbReference>
<comment type="similarity">
    <text evidence="1 7">Belongs to the methyltransferase superfamily. RsmH family.</text>
</comment>
<dbReference type="STRING" id="69896.S284_05050"/>
<proteinExistence type="inferred from homology"/>
<dbReference type="OrthoDB" id="9806637at2"/>
<feature type="binding site" evidence="7">
    <location>
        <position position="52"/>
    </location>
    <ligand>
        <name>S-adenosyl-L-methionine</name>
        <dbReference type="ChEBI" id="CHEBI:59789"/>
    </ligand>
</feature>
<dbReference type="SUPFAM" id="SSF81799">
    <property type="entry name" value="Putative methyltransferase TM0872, insert domain"/>
    <property type="match status" value="1"/>
</dbReference>
<sequence length="304" mass="34974">MNFEHISVLKEEAISFLQLKSDGIYVDATLGQGGHSLAILNHLKDGFLYSFDQDFSACCNMQTRISSEMPIEIIHSNFVNLKEELAKRNVFQIDGILFDLGLSSEQIDDPQRGFSYLQNVSLDMRFDTTTQTTTAQDIVNDYSFEKLKKIFKLYGEEKKAALIAQEIINRRPLHMSHDLVAITDIFYRYHKGHSAKKIFQALRIEVNQELEVLQKVLSQSLNLLKKEGRMVVISFHSLEDRIVKHFFKKNSILEIPQKLPIKQFEYPLPPLSILTKRAILPSADEMKHNSRSISAKLRVAIKNF</sequence>
<evidence type="ECO:0000256" key="1">
    <source>
        <dbReference type="ARBA" id="ARBA00010396"/>
    </source>
</evidence>
<dbReference type="Proteomes" id="UP000283896">
    <property type="component" value="Unassembled WGS sequence"/>
</dbReference>
<keyword evidence="9" id="KW-1185">Reference proteome</keyword>
<dbReference type="PANTHER" id="PTHR11265">
    <property type="entry name" value="S-ADENOSYL-METHYLTRANSFERASE MRAW"/>
    <property type="match status" value="1"/>
</dbReference>
<reference evidence="9" key="1">
    <citation type="submission" date="2016-11" db="EMBL/GenBank/DDBJ databases">
        <title>Genome sequence of Candidatus Phytoplasma solani strain SA-1.</title>
        <authorList>
            <person name="Haryono M."/>
            <person name="Samarzija I."/>
            <person name="Seruga Music M."/>
            <person name="Hogenhout S."/>
            <person name="Kuo C.-H."/>
        </authorList>
    </citation>
    <scope>NUCLEOTIDE SEQUENCE [LARGE SCALE GENOMIC DNA]</scope>
    <source>
        <strain evidence="9">SA-1</strain>
    </source>
</reference>
<comment type="function">
    <text evidence="7">Specifically methylates the N4 position of cytidine in position 1402 (C1402) of 16S rRNA.</text>
</comment>
<dbReference type="InterPro" id="IPR023397">
    <property type="entry name" value="SAM-dep_MeTrfase_MraW_recog"/>
</dbReference>
<dbReference type="GO" id="GO:0071424">
    <property type="term" value="F:rRNA (cytosine-N4-)-methyltransferase activity"/>
    <property type="evidence" value="ECO:0007669"/>
    <property type="project" value="UniProtKB-UniRule"/>
</dbReference>
<comment type="subcellular location">
    <subcellularLocation>
        <location evidence="7">Cytoplasm</location>
    </subcellularLocation>
</comment>
<dbReference type="InterPro" id="IPR029063">
    <property type="entry name" value="SAM-dependent_MTases_sf"/>
</dbReference>
<feature type="binding site" evidence="7">
    <location>
        <position position="78"/>
    </location>
    <ligand>
        <name>S-adenosyl-L-methionine</name>
        <dbReference type="ChEBI" id="CHEBI:59789"/>
    </ligand>
</feature>
<dbReference type="AlphaFoldDB" id="A0A421NYC4"/>
<evidence type="ECO:0000313" key="9">
    <source>
        <dbReference type="Proteomes" id="UP000283896"/>
    </source>
</evidence>
<dbReference type="EC" id="2.1.1.199" evidence="7"/>
<feature type="binding site" evidence="7">
    <location>
        <position position="99"/>
    </location>
    <ligand>
        <name>S-adenosyl-L-methionine</name>
        <dbReference type="ChEBI" id="CHEBI:59789"/>
    </ligand>
</feature>
<dbReference type="GO" id="GO:0005737">
    <property type="term" value="C:cytoplasm"/>
    <property type="evidence" value="ECO:0007669"/>
    <property type="project" value="UniProtKB-SubCell"/>
</dbReference>
<dbReference type="EMBL" id="MPBG01000002">
    <property type="protein sequence ID" value="RMI89008.1"/>
    <property type="molecule type" value="Genomic_DNA"/>
</dbReference>
<dbReference type="NCBIfam" id="TIGR00006">
    <property type="entry name" value="16S rRNA (cytosine(1402)-N(4))-methyltransferase RsmH"/>
    <property type="match status" value="1"/>
</dbReference>
<comment type="caution">
    <text evidence="8">The sequence shown here is derived from an EMBL/GenBank/DDBJ whole genome shotgun (WGS) entry which is preliminary data.</text>
</comment>
<organism evidence="8 9">
    <name type="scientific">Candidatus Phytoplasma solani</name>
    <dbReference type="NCBI Taxonomy" id="69896"/>
    <lineage>
        <taxon>Bacteria</taxon>
        <taxon>Bacillati</taxon>
        <taxon>Mycoplasmatota</taxon>
        <taxon>Mollicutes</taxon>
        <taxon>Acholeplasmatales</taxon>
        <taxon>Acholeplasmataceae</taxon>
        <taxon>Candidatus Phytoplasma</taxon>
        <taxon>16SrXII (Stolbur group)</taxon>
    </lineage>
</organism>
<dbReference type="SUPFAM" id="SSF53335">
    <property type="entry name" value="S-adenosyl-L-methionine-dependent methyltransferases"/>
    <property type="match status" value="1"/>
</dbReference>
<keyword evidence="6 7" id="KW-0949">S-adenosyl-L-methionine</keyword>
<dbReference type="Pfam" id="PF01795">
    <property type="entry name" value="Methyltransf_5"/>
    <property type="match status" value="1"/>
</dbReference>
<dbReference type="Gene3D" id="3.40.50.150">
    <property type="entry name" value="Vaccinia Virus protein VP39"/>
    <property type="match status" value="1"/>
</dbReference>
<keyword evidence="3 7" id="KW-0698">rRNA processing</keyword>
<evidence type="ECO:0000256" key="3">
    <source>
        <dbReference type="ARBA" id="ARBA00022552"/>
    </source>
</evidence>
<keyword evidence="5 7" id="KW-0808">Transferase</keyword>
<evidence type="ECO:0000256" key="4">
    <source>
        <dbReference type="ARBA" id="ARBA00022603"/>
    </source>
</evidence>
<gene>
    <name evidence="8" type="primary">mraW</name>
    <name evidence="7" type="synonym">rsmH</name>
    <name evidence="8" type="ORF">PSSA1_v1c2160</name>
</gene>
<accession>A0A421NYC4</accession>
<evidence type="ECO:0000256" key="2">
    <source>
        <dbReference type="ARBA" id="ARBA00022490"/>
    </source>
</evidence>
<evidence type="ECO:0000256" key="7">
    <source>
        <dbReference type="HAMAP-Rule" id="MF_01007"/>
    </source>
</evidence>
<dbReference type="RefSeq" id="WP_122225396.1">
    <property type="nucleotide sequence ID" value="NZ_CP103785.1"/>
</dbReference>
<protein>
    <recommendedName>
        <fullName evidence="7">Ribosomal RNA small subunit methyltransferase H</fullName>
        <ecNumber evidence="7">2.1.1.199</ecNumber>
    </recommendedName>
    <alternativeName>
        <fullName evidence="7">16S rRNA m(4)C1402 methyltransferase</fullName>
    </alternativeName>
    <alternativeName>
        <fullName evidence="7">rRNA (cytosine-N(4)-)-methyltransferase RsmH</fullName>
    </alternativeName>
</protein>
<keyword evidence="2 7" id="KW-0963">Cytoplasm</keyword>
<dbReference type="PIRSF" id="PIRSF004486">
    <property type="entry name" value="MraW"/>
    <property type="match status" value="1"/>
</dbReference>
<dbReference type="HAMAP" id="MF_01007">
    <property type="entry name" value="16SrRNA_methyltr_H"/>
    <property type="match status" value="1"/>
</dbReference>
<dbReference type="Gene3D" id="1.10.150.170">
    <property type="entry name" value="Putative methyltransferase TM0872, insert domain"/>
    <property type="match status" value="1"/>
</dbReference>
<dbReference type="GO" id="GO:0070475">
    <property type="term" value="P:rRNA base methylation"/>
    <property type="evidence" value="ECO:0007669"/>
    <property type="project" value="UniProtKB-UniRule"/>
</dbReference>
<feature type="binding site" evidence="7">
    <location>
        <position position="106"/>
    </location>
    <ligand>
        <name>S-adenosyl-L-methionine</name>
        <dbReference type="ChEBI" id="CHEBI:59789"/>
    </ligand>
</feature>
<comment type="catalytic activity">
    <reaction evidence="7">
        <text>cytidine(1402) in 16S rRNA + S-adenosyl-L-methionine = N(4)-methylcytidine(1402) in 16S rRNA + S-adenosyl-L-homocysteine + H(+)</text>
        <dbReference type="Rhea" id="RHEA:42928"/>
        <dbReference type="Rhea" id="RHEA-COMP:10286"/>
        <dbReference type="Rhea" id="RHEA-COMP:10287"/>
        <dbReference type="ChEBI" id="CHEBI:15378"/>
        <dbReference type="ChEBI" id="CHEBI:57856"/>
        <dbReference type="ChEBI" id="CHEBI:59789"/>
        <dbReference type="ChEBI" id="CHEBI:74506"/>
        <dbReference type="ChEBI" id="CHEBI:82748"/>
        <dbReference type="EC" id="2.1.1.199"/>
    </reaction>
</comment>